<gene>
    <name evidence="2" type="ORF">JR316_012598</name>
</gene>
<feature type="compositionally biased region" description="Polar residues" evidence="1">
    <location>
        <begin position="1"/>
        <end position="27"/>
    </location>
</feature>
<organism evidence="2">
    <name type="scientific">Psilocybe cubensis</name>
    <name type="common">Psychedelic mushroom</name>
    <name type="synonym">Stropharia cubensis</name>
    <dbReference type="NCBI Taxonomy" id="181762"/>
    <lineage>
        <taxon>Eukaryota</taxon>
        <taxon>Fungi</taxon>
        <taxon>Dikarya</taxon>
        <taxon>Basidiomycota</taxon>
        <taxon>Agaricomycotina</taxon>
        <taxon>Agaricomycetes</taxon>
        <taxon>Agaricomycetidae</taxon>
        <taxon>Agaricales</taxon>
        <taxon>Agaricineae</taxon>
        <taxon>Strophariaceae</taxon>
        <taxon>Psilocybe</taxon>
    </lineage>
</organism>
<dbReference type="OrthoDB" id="10615467at2759"/>
<reference evidence="2" key="1">
    <citation type="submission" date="2021-02" db="EMBL/GenBank/DDBJ databases">
        <title>Psilocybe cubensis genome.</title>
        <authorList>
            <person name="Mckernan K.J."/>
            <person name="Crawford S."/>
            <person name="Trippe A."/>
            <person name="Kane L.T."/>
            <person name="Mclaughlin S."/>
        </authorList>
    </citation>
    <scope>NUCLEOTIDE SEQUENCE [LARGE SCALE GENOMIC DNA]</scope>
    <source>
        <strain evidence="2">MGC-MH-2018</strain>
    </source>
</reference>
<feature type="region of interest" description="Disordered" evidence="1">
    <location>
        <begin position="1"/>
        <end position="45"/>
    </location>
</feature>
<feature type="region of interest" description="Disordered" evidence="1">
    <location>
        <begin position="157"/>
        <end position="261"/>
    </location>
</feature>
<proteinExistence type="predicted"/>
<accession>A0A8H8CF66</accession>
<dbReference type="AlphaFoldDB" id="A0A8H8CF66"/>
<feature type="compositionally biased region" description="Polar residues" evidence="1">
    <location>
        <begin position="217"/>
        <end position="229"/>
    </location>
</feature>
<feature type="compositionally biased region" description="Acidic residues" evidence="1">
    <location>
        <begin position="182"/>
        <end position="193"/>
    </location>
</feature>
<feature type="compositionally biased region" description="Basic residues" evidence="1">
    <location>
        <begin position="250"/>
        <end position="261"/>
    </location>
</feature>
<dbReference type="EMBL" id="JAFIQS010000018">
    <property type="protein sequence ID" value="KAG5162710.1"/>
    <property type="molecule type" value="Genomic_DNA"/>
</dbReference>
<name>A0A8H8CF66_PSICU</name>
<evidence type="ECO:0000313" key="2">
    <source>
        <dbReference type="EMBL" id="KAG5162710.1"/>
    </source>
</evidence>
<feature type="compositionally biased region" description="Low complexity" evidence="1">
    <location>
        <begin position="170"/>
        <end position="181"/>
    </location>
</feature>
<sequence length="261" mass="29288">MPKQVSEQSRKSSGTRRMNSQGPSVPSLQRDFSFEFSNDEKQNNPVFHTIIKPALEGKSVRRYDSPSESEQELNYVFNKEEKGGLVNGLSRWASVSSLNTESSFFLEGNLHPEVTRELSIDDPIEEEDEDIYTGSVSGRSETTERIFEDYDSRTEIGSASRYGTPASVYSGTSGRRITSSTEAEEFTAIDFNYEDDREKTPTSTAPINEPQFGYHSGTPNVIVTHSVSAPITPRRYPTRSGQVPPEKTKFRSPQKPRPKRA</sequence>
<comment type="caution">
    <text evidence="2">The sequence shown here is derived from an EMBL/GenBank/DDBJ whole genome shotgun (WGS) entry which is preliminary data.</text>
</comment>
<protein>
    <submittedName>
        <fullName evidence="2">Uncharacterized protein</fullName>
    </submittedName>
</protein>
<evidence type="ECO:0000256" key="1">
    <source>
        <dbReference type="SAM" id="MobiDB-lite"/>
    </source>
</evidence>